<reference evidence="2 3" key="1">
    <citation type="submission" date="2018-06" db="EMBL/GenBank/DDBJ databases">
        <authorList>
            <consortium name="Pathogen Informatics"/>
            <person name="Doyle S."/>
        </authorList>
    </citation>
    <scope>NUCLEOTIDE SEQUENCE [LARGE SCALE GENOMIC DNA]</scope>
    <source>
        <strain evidence="2 3">NCTC11694</strain>
    </source>
</reference>
<comment type="caution">
    <text evidence="2">The sequence shown here is derived from an EMBL/GenBank/DDBJ whole genome shotgun (WGS) entry which is preliminary data.</text>
</comment>
<dbReference type="InterPro" id="IPR025885">
    <property type="entry name" value="PapC_N"/>
</dbReference>
<accession>A0A7H4LSI4</accession>
<gene>
    <name evidence="2" type="primary">papC_2</name>
    <name evidence="2" type="ORF">NCTC11694_00247</name>
</gene>
<proteinExistence type="predicted"/>
<evidence type="ECO:0000313" key="2">
    <source>
        <dbReference type="EMBL" id="STR39110.1"/>
    </source>
</evidence>
<dbReference type="AlphaFoldDB" id="A0A7H4LSI4"/>
<dbReference type="EMBL" id="UGJR01000002">
    <property type="protein sequence ID" value="STR39110.1"/>
    <property type="molecule type" value="Genomic_DNA"/>
</dbReference>
<organism evidence="2 3">
    <name type="scientific">Klebsiella michiganensis</name>
    <dbReference type="NCBI Taxonomy" id="1134687"/>
    <lineage>
        <taxon>Bacteria</taxon>
        <taxon>Pseudomonadati</taxon>
        <taxon>Pseudomonadota</taxon>
        <taxon>Gammaproteobacteria</taxon>
        <taxon>Enterobacterales</taxon>
        <taxon>Enterobacteriaceae</taxon>
        <taxon>Klebsiella/Raoultella group</taxon>
        <taxon>Klebsiella</taxon>
    </lineage>
</organism>
<protein>
    <submittedName>
        <fullName evidence="2">Outer membrane usher protein yqiG</fullName>
    </submittedName>
</protein>
<dbReference type="Gene3D" id="3.10.20.410">
    <property type="match status" value="1"/>
</dbReference>
<feature type="domain" description="PapC N-terminal" evidence="1">
    <location>
        <begin position="33"/>
        <end position="81"/>
    </location>
</feature>
<dbReference type="SUPFAM" id="SSF141729">
    <property type="entry name" value="FimD N-terminal domain-like"/>
    <property type="match status" value="1"/>
</dbReference>
<sequence length="91" mass="10316">MKKSRPPAFYLRRLGIYIAIAILGSTSPVVAVEFNIDILDSEDRENIDLSRFSRAGYIMPGTYTLSMRLNEHGISDQEILLLKEPVTMGWL</sequence>
<evidence type="ECO:0000313" key="3">
    <source>
        <dbReference type="Proteomes" id="UP000255050"/>
    </source>
</evidence>
<dbReference type="Pfam" id="PF13954">
    <property type="entry name" value="PapC_N"/>
    <property type="match status" value="1"/>
</dbReference>
<evidence type="ECO:0000259" key="1">
    <source>
        <dbReference type="Pfam" id="PF13954"/>
    </source>
</evidence>
<dbReference type="InterPro" id="IPR037224">
    <property type="entry name" value="PapC_N_sf"/>
</dbReference>
<dbReference type="Proteomes" id="UP000255050">
    <property type="component" value="Unassembled WGS sequence"/>
</dbReference>
<name>A0A7H4LSI4_9ENTR</name>